<dbReference type="Gene3D" id="3.40.1110.10">
    <property type="entry name" value="Calcium-transporting ATPase, cytoplasmic domain N"/>
    <property type="match status" value="1"/>
</dbReference>
<feature type="transmembrane region" description="Helical" evidence="12">
    <location>
        <begin position="863"/>
        <end position="882"/>
    </location>
</feature>
<name>A0ABS2DTK6_9BURK</name>
<evidence type="ECO:0000256" key="7">
    <source>
        <dbReference type="ARBA" id="ARBA00022967"/>
    </source>
</evidence>
<dbReference type="SUPFAM" id="SSF81653">
    <property type="entry name" value="Calcium ATPase, transduction domain A"/>
    <property type="match status" value="1"/>
</dbReference>
<keyword evidence="6 12" id="KW-0067">ATP-binding</keyword>
<dbReference type="PRINTS" id="PR00119">
    <property type="entry name" value="CATATPASE"/>
</dbReference>
<gene>
    <name evidence="15" type="ORF">H6A60_05975</name>
</gene>
<evidence type="ECO:0000313" key="15">
    <source>
        <dbReference type="EMBL" id="MBM6704033.1"/>
    </source>
</evidence>
<sequence length="928" mass="98448">MPTVRFRIPDLCCPVEFRPIEKALSEALAARGITSEPFSIVPDYGARTVRVKSPTPFEPEALLAAVRAAGFECSRLEDAADERPQSARRRIELHVPEMDCPVEAGEIERAFKAEGVEGAVFDTLKRRIVFESMTDEECERALTAVEHAGYRAHAHGGTAQGASVPQTSEVDGAQARAGRTLLRVPAMDCPVEAGDIEKIFRAHGFTDYVIQTMNRTIEVPSDMTETALKFIAEAGYEAQALSNEARRTTKSRADEAALFEEKTPWGRYGFALAVALLSEAIELGHEYGALGLENVDAAWADGAGLIFALAAVLLVGVGTFKKGIRSALRGTLNMNALMAVAVTGGILIGAWPEAAMVMVLFEISEAIERLSMTKARNSIRNLMEVAPETALVKTNSGFEKRAVEDVAPGALIRVAPGERIPLDGRIRTGITALDQSMVTGESMPAEKGPDDTVWAGTVNLQSTIDVLVTAASGESLTARIIEAVENAQAAKSQTQRFVDRFAEIYTPIVFVVALAVAILPPIFLGDWLGWLYKALCLLVIACPCALVISTPVTIVSALATATRCGLLVKGGLFLEEARKLKSIGLDKTGTLTKGEPELAEASVWGIDADRALVLAASLGAMNKHPLSAALARAAAQKGLALRDVEEFTSLPGKGVSGRIEGGKLFLLSPAEVRARGLMTPESEAAAARAAQNGMSSVALVDTFGLIAFFSLSDRIKEDALEGIRQLRAVGVEPILLTGDNARAAYALAKQLELPSMRAELLPEEKLAAIREMQSKGLCAMVGDGINDAPALAQADIGIAMGVRGTDSAIEAADIAVMDDRISSIASLVRLSRMTHSVLVQNIVFALGVKIAFALLAIAGYATMWMAVFADTGTCLIVVANALRMLRAKPALEREAERARAVFPKASPEAAPDDSSTCVKSGTASASIG</sequence>
<dbReference type="InterPro" id="IPR023299">
    <property type="entry name" value="ATPase_P-typ_cyto_dom_N"/>
</dbReference>
<dbReference type="NCBIfam" id="TIGR01525">
    <property type="entry name" value="ATPase-IB_hvy"/>
    <property type="match status" value="1"/>
</dbReference>
<keyword evidence="3 12" id="KW-0812">Transmembrane</keyword>
<feature type="transmembrane region" description="Helical" evidence="12">
    <location>
        <begin position="302"/>
        <end position="320"/>
    </location>
</feature>
<dbReference type="Pfam" id="PF00702">
    <property type="entry name" value="Hydrolase"/>
    <property type="match status" value="1"/>
</dbReference>
<dbReference type="InterPro" id="IPR023214">
    <property type="entry name" value="HAD_sf"/>
</dbReference>
<feature type="compositionally biased region" description="Polar residues" evidence="13">
    <location>
        <begin position="913"/>
        <end position="928"/>
    </location>
</feature>
<dbReference type="InterPro" id="IPR008250">
    <property type="entry name" value="ATPase_P-typ_transduc_dom_A_sf"/>
</dbReference>
<feature type="transmembrane region" description="Helical" evidence="12">
    <location>
        <begin position="504"/>
        <end position="523"/>
    </location>
</feature>
<dbReference type="SFLD" id="SFLDG00002">
    <property type="entry name" value="C1.7:_P-type_atpase_like"/>
    <property type="match status" value="1"/>
</dbReference>
<dbReference type="InterPro" id="IPR059000">
    <property type="entry name" value="ATPase_P-type_domA"/>
</dbReference>
<dbReference type="InterPro" id="IPR036163">
    <property type="entry name" value="HMA_dom_sf"/>
</dbReference>
<dbReference type="RefSeq" id="WP_205102499.1">
    <property type="nucleotide sequence ID" value="NZ_JACJJC010000007.1"/>
</dbReference>
<evidence type="ECO:0000256" key="5">
    <source>
        <dbReference type="ARBA" id="ARBA00022741"/>
    </source>
</evidence>
<dbReference type="SUPFAM" id="SSF56784">
    <property type="entry name" value="HAD-like"/>
    <property type="match status" value="1"/>
</dbReference>
<dbReference type="Pfam" id="PF00122">
    <property type="entry name" value="E1-E2_ATPase"/>
    <property type="match status" value="1"/>
</dbReference>
<dbReference type="InterPro" id="IPR018303">
    <property type="entry name" value="ATPase_P-typ_P_site"/>
</dbReference>
<proteinExistence type="inferred from homology"/>
<accession>A0ABS2DTK6</accession>
<feature type="domain" description="P-type ATPase A" evidence="14">
    <location>
        <begin position="385"/>
        <end position="485"/>
    </location>
</feature>
<dbReference type="PANTHER" id="PTHR48085">
    <property type="entry name" value="CADMIUM/ZINC-TRANSPORTING ATPASE HMA2-RELATED"/>
    <property type="match status" value="1"/>
</dbReference>
<keyword evidence="5 12" id="KW-0547">Nucleotide-binding</keyword>
<evidence type="ECO:0000313" key="16">
    <source>
        <dbReference type="Proteomes" id="UP000715095"/>
    </source>
</evidence>
<evidence type="ECO:0000256" key="6">
    <source>
        <dbReference type="ARBA" id="ARBA00022840"/>
    </source>
</evidence>
<dbReference type="PANTHER" id="PTHR48085:SF5">
    <property type="entry name" value="CADMIUM_ZINC-TRANSPORTING ATPASE HMA4-RELATED"/>
    <property type="match status" value="1"/>
</dbReference>
<reference evidence="15 16" key="1">
    <citation type="journal article" date="2021" name="Sci. Rep.">
        <title>The distribution of antibiotic resistance genes in chicken gut microbiota commensals.</title>
        <authorList>
            <person name="Juricova H."/>
            <person name="Matiasovicova J."/>
            <person name="Kubasova T."/>
            <person name="Cejkova D."/>
            <person name="Rychlik I."/>
        </authorList>
    </citation>
    <scope>NUCLEOTIDE SEQUENCE [LARGE SCALE GENOMIC DNA]</scope>
    <source>
        <strain evidence="15 16">An829</strain>
    </source>
</reference>
<dbReference type="EC" id="7.2.2.12" evidence="10"/>
<comment type="caution">
    <text evidence="15">The sequence shown here is derived from an EMBL/GenBank/DDBJ whole genome shotgun (WGS) entry which is preliminary data.</text>
</comment>
<evidence type="ECO:0000256" key="8">
    <source>
        <dbReference type="ARBA" id="ARBA00022989"/>
    </source>
</evidence>
<keyword evidence="8 12" id="KW-1133">Transmembrane helix</keyword>
<dbReference type="InterPro" id="IPR023298">
    <property type="entry name" value="ATPase_P-typ_TM_dom_sf"/>
</dbReference>
<evidence type="ECO:0000256" key="9">
    <source>
        <dbReference type="ARBA" id="ARBA00023136"/>
    </source>
</evidence>
<dbReference type="PROSITE" id="PS00154">
    <property type="entry name" value="ATPASE_E1_E2"/>
    <property type="match status" value="1"/>
</dbReference>
<dbReference type="SUPFAM" id="SSF81665">
    <property type="entry name" value="Calcium ATPase, transmembrane domain M"/>
    <property type="match status" value="1"/>
</dbReference>
<dbReference type="InterPro" id="IPR051014">
    <property type="entry name" value="Cation_Transport_ATPase_IB"/>
</dbReference>
<dbReference type="Proteomes" id="UP000715095">
    <property type="component" value="Unassembled WGS sequence"/>
</dbReference>
<comment type="subcellular location">
    <subcellularLocation>
        <location evidence="12">Cell membrane</location>
    </subcellularLocation>
    <subcellularLocation>
        <location evidence="1">Membrane</location>
        <topology evidence="1">Multi-pass membrane protein</topology>
    </subcellularLocation>
</comment>
<evidence type="ECO:0000256" key="10">
    <source>
        <dbReference type="ARBA" id="ARBA00039097"/>
    </source>
</evidence>
<dbReference type="InterPro" id="IPR027256">
    <property type="entry name" value="P-typ_ATPase_IB"/>
</dbReference>
<evidence type="ECO:0000256" key="13">
    <source>
        <dbReference type="SAM" id="MobiDB-lite"/>
    </source>
</evidence>
<organism evidence="15 16">
    <name type="scientific">Sutterella massiliensis</name>
    <dbReference type="NCBI Taxonomy" id="1816689"/>
    <lineage>
        <taxon>Bacteria</taxon>
        <taxon>Pseudomonadati</taxon>
        <taxon>Pseudomonadota</taxon>
        <taxon>Betaproteobacteria</taxon>
        <taxon>Burkholderiales</taxon>
        <taxon>Sutterellaceae</taxon>
        <taxon>Sutterella</taxon>
    </lineage>
</organism>
<keyword evidence="7" id="KW-1278">Translocase</keyword>
<dbReference type="InterPro" id="IPR006121">
    <property type="entry name" value="HMA_dom"/>
</dbReference>
<comment type="similarity">
    <text evidence="2 12">Belongs to the cation transport ATPase (P-type) (TC 3.A.3) family. Type IB subfamily.</text>
</comment>
<dbReference type="Gene3D" id="2.70.150.10">
    <property type="entry name" value="Calcium-transporting ATPase, cytoplasmic transduction domain A"/>
    <property type="match status" value="1"/>
</dbReference>
<keyword evidence="9 12" id="KW-0472">Membrane</keyword>
<keyword evidence="12" id="KW-1003">Cell membrane</keyword>
<evidence type="ECO:0000256" key="3">
    <source>
        <dbReference type="ARBA" id="ARBA00022692"/>
    </source>
</evidence>
<keyword evidence="16" id="KW-1185">Reference proteome</keyword>
<dbReference type="InterPro" id="IPR001757">
    <property type="entry name" value="P_typ_ATPase"/>
</dbReference>
<dbReference type="InterPro" id="IPR044492">
    <property type="entry name" value="P_typ_ATPase_HD_dom"/>
</dbReference>
<evidence type="ECO:0000256" key="11">
    <source>
        <dbReference type="ARBA" id="ARBA00047308"/>
    </source>
</evidence>
<evidence type="ECO:0000256" key="4">
    <source>
        <dbReference type="ARBA" id="ARBA00022723"/>
    </source>
</evidence>
<feature type="region of interest" description="Disordered" evidence="13">
    <location>
        <begin position="903"/>
        <end position="928"/>
    </location>
</feature>
<feature type="transmembrane region" description="Helical" evidence="12">
    <location>
        <begin position="837"/>
        <end position="857"/>
    </location>
</feature>
<evidence type="ECO:0000256" key="1">
    <source>
        <dbReference type="ARBA" id="ARBA00004141"/>
    </source>
</evidence>
<dbReference type="NCBIfam" id="TIGR01494">
    <property type="entry name" value="ATPase_P-type"/>
    <property type="match status" value="1"/>
</dbReference>
<dbReference type="SFLD" id="SFLDS00003">
    <property type="entry name" value="Haloacid_Dehalogenase"/>
    <property type="match status" value="1"/>
</dbReference>
<dbReference type="EMBL" id="JACJJC010000007">
    <property type="protein sequence ID" value="MBM6704033.1"/>
    <property type="molecule type" value="Genomic_DNA"/>
</dbReference>
<protein>
    <recommendedName>
        <fullName evidence="10">P-type Zn(2+) transporter</fullName>
        <ecNumber evidence="10">7.2.2.12</ecNumber>
    </recommendedName>
</protein>
<evidence type="ECO:0000256" key="2">
    <source>
        <dbReference type="ARBA" id="ARBA00006024"/>
    </source>
</evidence>
<dbReference type="CDD" id="cd00371">
    <property type="entry name" value="HMA"/>
    <property type="match status" value="1"/>
</dbReference>
<dbReference type="InterPro" id="IPR036412">
    <property type="entry name" value="HAD-like_sf"/>
</dbReference>
<evidence type="ECO:0000256" key="12">
    <source>
        <dbReference type="RuleBase" id="RU362081"/>
    </source>
</evidence>
<dbReference type="SFLD" id="SFLDF00027">
    <property type="entry name" value="p-type_atpase"/>
    <property type="match status" value="1"/>
</dbReference>
<dbReference type="SUPFAM" id="SSF55008">
    <property type="entry name" value="HMA, heavy metal-associated domain"/>
    <property type="match status" value="1"/>
</dbReference>
<comment type="catalytic activity">
    <reaction evidence="11">
        <text>Zn(2+)(in) + ATP + H2O = Zn(2+)(out) + ADP + phosphate + H(+)</text>
        <dbReference type="Rhea" id="RHEA:20621"/>
        <dbReference type="ChEBI" id="CHEBI:15377"/>
        <dbReference type="ChEBI" id="CHEBI:15378"/>
        <dbReference type="ChEBI" id="CHEBI:29105"/>
        <dbReference type="ChEBI" id="CHEBI:30616"/>
        <dbReference type="ChEBI" id="CHEBI:43474"/>
        <dbReference type="ChEBI" id="CHEBI:456216"/>
        <dbReference type="EC" id="7.2.2.12"/>
    </reaction>
</comment>
<evidence type="ECO:0000259" key="14">
    <source>
        <dbReference type="Pfam" id="PF00122"/>
    </source>
</evidence>
<dbReference type="Gene3D" id="3.40.50.1000">
    <property type="entry name" value="HAD superfamily/HAD-like"/>
    <property type="match status" value="1"/>
</dbReference>
<keyword evidence="4 12" id="KW-0479">Metal-binding</keyword>